<evidence type="ECO:0000313" key="1">
    <source>
        <dbReference type="EMBL" id="USW03278.1"/>
    </source>
</evidence>
<reference evidence="1" key="1">
    <citation type="journal article" date="2022" name="Front. Plant Sci.">
        <title>Agronomic efficiency and genome mining analysis of the wheat-biostimulant rhizospheric bacterium Pseudomonas pergaminensis sp. nov. strain 1008T.</title>
        <authorList>
            <person name="Diaz M."/>
            <person name="Bach T."/>
            <person name="Gonzalez Anta G."/>
            <person name="Agaras B."/>
            <person name="Wibberg D."/>
            <person name="Noguera F."/>
            <person name="Canciani W."/>
            <person name="Valverde C."/>
        </authorList>
    </citation>
    <scope>NUCLEOTIDE SEQUENCE</scope>
    <source>
        <strain evidence="1">1008</strain>
    </source>
</reference>
<dbReference type="EMBL" id="CP078013">
    <property type="protein sequence ID" value="USW03278.1"/>
    <property type="molecule type" value="Genomic_DNA"/>
</dbReference>
<organism evidence="1 2">
    <name type="scientific">Pseudomonas pergaminensis</name>
    <dbReference type="NCBI Taxonomy" id="2853159"/>
    <lineage>
        <taxon>Bacteria</taxon>
        <taxon>Pseudomonadati</taxon>
        <taxon>Pseudomonadota</taxon>
        <taxon>Gammaproteobacteria</taxon>
        <taxon>Pseudomonadales</taxon>
        <taxon>Pseudomonadaceae</taxon>
        <taxon>Pseudomonas</taxon>
    </lineage>
</organism>
<dbReference type="KEGG" id="ppeg:KUA23_11495"/>
<name>A0ABD7TNY3_9PSED</name>
<accession>A0ABD7TNY3</accession>
<dbReference type="Proteomes" id="UP001056907">
    <property type="component" value="Chromosome"/>
</dbReference>
<gene>
    <name evidence="1" type="ORF">KUA23_11495</name>
</gene>
<reference evidence="1" key="2">
    <citation type="submission" date="2024-04" db="EMBL/GenBank/DDBJ databases">
        <authorList>
            <person name="Diaz M."/>
            <person name="Bach T."/>
            <person name="Gonzalez Anta G."/>
            <person name="Agaras B."/>
            <person name="Wibberg D."/>
            <person name="Noguera F."/>
            <person name="Canciani W."/>
            <person name="Ybarra T."/>
            <person name="Nunez M.L."/>
            <person name="Valverde C."/>
        </authorList>
    </citation>
    <scope>NUCLEOTIDE SEQUENCE</scope>
    <source>
        <strain evidence="1">1008</strain>
    </source>
</reference>
<dbReference type="AlphaFoldDB" id="A0ABD7TNY3"/>
<dbReference type="RefSeq" id="WP_252993972.1">
    <property type="nucleotide sequence ID" value="NZ_CP078013.2"/>
</dbReference>
<sequence length="370" mass="41150">MMDYRGAPHSVVAREFAGAYPYFQGESGFVTRDVLQHAANRPLTGNPVDDPMTRLAREILSRPGMSSLLDGVNHGGHQDGLISLGDAHAAVDMYEADESSRLQNEPMAYNAGARGGYERYSGGMQRHRVENGYGESGAYTRHPVFDNRAIGQPFSRGAYEPSYDGRMSPQNNALANDFKCAKHSDLATELGNNFDYFKPNEHSKITQNSLREVAGRPLTGNPVDDRVTLLGREILSRPELNRKLDSDHDVDKSDGLIGRDTIERLSSQKAEPNYEQMNDVELLEAVKGKFKQYWGRDDYISFDSLEKAAAESPPTDRTRLAAALLHRPGLMKELDIGTKGNGRRGDEDQRFDRVNVDYVIAEKKAHSSRG</sequence>
<evidence type="ECO:0000313" key="2">
    <source>
        <dbReference type="Proteomes" id="UP001056907"/>
    </source>
</evidence>
<protein>
    <submittedName>
        <fullName evidence="1">Uncharacterized protein</fullName>
    </submittedName>
</protein>
<proteinExistence type="predicted"/>